<protein>
    <submittedName>
        <fullName evidence="2">Uncharacterized protein</fullName>
    </submittedName>
</protein>
<dbReference type="EMBL" id="BPLQ01004659">
    <property type="protein sequence ID" value="GIY09594.1"/>
    <property type="molecule type" value="Genomic_DNA"/>
</dbReference>
<evidence type="ECO:0000313" key="3">
    <source>
        <dbReference type="Proteomes" id="UP001054837"/>
    </source>
</evidence>
<organism evidence="2 3">
    <name type="scientific">Caerostris darwini</name>
    <dbReference type="NCBI Taxonomy" id="1538125"/>
    <lineage>
        <taxon>Eukaryota</taxon>
        <taxon>Metazoa</taxon>
        <taxon>Ecdysozoa</taxon>
        <taxon>Arthropoda</taxon>
        <taxon>Chelicerata</taxon>
        <taxon>Arachnida</taxon>
        <taxon>Araneae</taxon>
        <taxon>Araneomorphae</taxon>
        <taxon>Entelegynae</taxon>
        <taxon>Araneoidea</taxon>
        <taxon>Araneidae</taxon>
        <taxon>Caerostris</taxon>
    </lineage>
</organism>
<keyword evidence="3" id="KW-1185">Reference proteome</keyword>
<dbReference type="Proteomes" id="UP001054837">
    <property type="component" value="Unassembled WGS sequence"/>
</dbReference>
<dbReference type="AlphaFoldDB" id="A0AAV4QMX5"/>
<evidence type="ECO:0000313" key="2">
    <source>
        <dbReference type="EMBL" id="GIY09594.1"/>
    </source>
</evidence>
<evidence type="ECO:0000256" key="1">
    <source>
        <dbReference type="SAM" id="MobiDB-lite"/>
    </source>
</evidence>
<feature type="region of interest" description="Disordered" evidence="1">
    <location>
        <begin position="106"/>
        <end position="125"/>
    </location>
</feature>
<reference evidence="2 3" key="1">
    <citation type="submission" date="2021-06" db="EMBL/GenBank/DDBJ databases">
        <title>Caerostris darwini draft genome.</title>
        <authorList>
            <person name="Kono N."/>
            <person name="Arakawa K."/>
        </authorList>
    </citation>
    <scope>NUCLEOTIDE SEQUENCE [LARGE SCALE GENOMIC DNA]</scope>
</reference>
<gene>
    <name evidence="2" type="ORF">CDAR_598331</name>
</gene>
<feature type="compositionally biased region" description="Polar residues" evidence="1">
    <location>
        <begin position="114"/>
        <end position="125"/>
    </location>
</feature>
<sequence length="125" mass="14089">MKEKQNRLGLVKTTQFLFFFSLSPRRLSVLPSLPSRVRLCCQLRRPIKMSSVPFAGESLGILSRTPLRFRKDIRCLRGPLLPVRGEGCRFFNKMALGWCQVPSNNAEECHHPSAINSQDSSGTSP</sequence>
<comment type="caution">
    <text evidence="2">The sequence shown here is derived from an EMBL/GenBank/DDBJ whole genome shotgun (WGS) entry which is preliminary data.</text>
</comment>
<proteinExistence type="predicted"/>
<accession>A0AAV4QMX5</accession>
<name>A0AAV4QMX5_9ARAC</name>